<dbReference type="FunFam" id="3.30.40.10:FF:000262">
    <property type="entry name" value="E3 ubiquitin-protein ligase MARCH5"/>
    <property type="match status" value="1"/>
</dbReference>
<dbReference type="InterPro" id="IPR011016">
    <property type="entry name" value="Znf_RING-CH"/>
</dbReference>
<dbReference type="Gene3D" id="3.30.40.10">
    <property type="entry name" value="Zinc/RING finger domain, C3HC4 (zinc finger)"/>
    <property type="match status" value="1"/>
</dbReference>
<evidence type="ECO:0000256" key="14">
    <source>
        <dbReference type="ARBA" id="ARBA00023128"/>
    </source>
</evidence>
<organism evidence="23 24">
    <name type="scientific">Cherax quadricarinatus</name>
    <name type="common">Australian red claw crayfish</name>
    <dbReference type="NCBI Taxonomy" id="27406"/>
    <lineage>
        <taxon>Eukaryota</taxon>
        <taxon>Metazoa</taxon>
        <taxon>Ecdysozoa</taxon>
        <taxon>Arthropoda</taxon>
        <taxon>Crustacea</taxon>
        <taxon>Multicrustacea</taxon>
        <taxon>Malacostraca</taxon>
        <taxon>Eumalacostraca</taxon>
        <taxon>Eucarida</taxon>
        <taxon>Decapoda</taxon>
        <taxon>Pleocyemata</taxon>
        <taxon>Astacidea</taxon>
        <taxon>Parastacoidea</taxon>
        <taxon>Parastacidae</taxon>
        <taxon>Cherax</taxon>
    </lineage>
</organism>
<keyword evidence="24" id="KW-1185">Reference proteome</keyword>
<dbReference type="PANTHER" id="PTHR46283">
    <property type="entry name" value="E3 UBIQUITIN-PROTEIN LIGASE MARCH5"/>
    <property type="match status" value="1"/>
</dbReference>
<evidence type="ECO:0000256" key="12">
    <source>
        <dbReference type="ARBA" id="ARBA00022833"/>
    </source>
</evidence>
<keyword evidence="10" id="KW-0833">Ubl conjugation pathway</keyword>
<comment type="catalytic activity">
    <reaction evidence="1">
        <text>S-ubiquitinyl-[E2 ubiquitin-conjugating enzyme]-L-cysteine + [acceptor protein]-L-lysine = [E2 ubiquitin-conjugating enzyme]-L-cysteine + N(6)-ubiquitinyl-[acceptor protein]-L-lysine.</text>
        <dbReference type="EC" id="2.3.2.27"/>
    </reaction>
</comment>
<evidence type="ECO:0000256" key="11">
    <source>
        <dbReference type="ARBA" id="ARBA00022787"/>
    </source>
</evidence>
<protein>
    <recommendedName>
        <fullName evidence="16">E3 ubiquitin-protein ligase MARCHF5</fullName>
        <ecNumber evidence="5">2.3.2.27</ecNumber>
    </recommendedName>
    <alternativeName>
        <fullName evidence="18">Membrane-associated RING finger protein 5</fullName>
    </alternativeName>
    <alternativeName>
        <fullName evidence="17">Membrane-associated RING-CH protein V</fullName>
    </alternativeName>
    <alternativeName>
        <fullName evidence="19">RING-type E3 ubiquitin transferase MARCHF5</fullName>
    </alternativeName>
</protein>
<feature type="transmembrane region" description="Helical" evidence="21">
    <location>
        <begin position="147"/>
        <end position="164"/>
    </location>
</feature>
<dbReference type="AlphaFoldDB" id="A0AAW0XAR7"/>
<gene>
    <name evidence="23" type="ORF">OTU49_005036</name>
</gene>
<evidence type="ECO:0000256" key="6">
    <source>
        <dbReference type="ARBA" id="ARBA00022679"/>
    </source>
</evidence>
<evidence type="ECO:0000256" key="9">
    <source>
        <dbReference type="ARBA" id="ARBA00022771"/>
    </source>
</evidence>
<evidence type="ECO:0000256" key="2">
    <source>
        <dbReference type="ARBA" id="ARBA00004225"/>
    </source>
</evidence>
<comment type="pathway">
    <text evidence="4">Protein modification; protein ubiquitination.</text>
</comment>
<comment type="subcellular location">
    <subcellularLocation>
        <location evidence="2">Mitochondrion membrane</location>
        <topology evidence="2">Multi-pass membrane protein</topology>
    </subcellularLocation>
    <subcellularLocation>
        <location evidence="3">Mitochondrion outer membrane</location>
    </subcellularLocation>
</comment>
<evidence type="ECO:0000259" key="22">
    <source>
        <dbReference type="PROSITE" id="PS51292"/>
    </source>
</evidence>
<sequence length="330" mass="36713">MADESQQTQVNSSNDEENKRYCWVCYASDDDDETAPWVKPCKCRGTTKWVHQSCLQRWVDEKQKGNSTVKVNCPQCGVEYFIAFPNMGQLMLFLDRVDAFIYKVCPFVAAGVVVGSIYWTAVTYGAITVMQVVGYQEGMALMEQADPLVLLVGLPTIPIFLILGKMVRWEDKVLGLIRASVQRLPFLKYLLPAFRYEEPAGVSTTAVISDPVNATRVLCGALSLPTLATIVGRLFFPSAHDNLTRTLLGGASFLVVKGLFKVYYKQQQHVMQSRRKIIDYPQDPSTSQVPTASTPQAPPPTPQELPITPSLLTAPPSSSHESEQQFLQQQ</sequence>
<evidence type="ECO:0000256" key="5">
    <source>
        <dbReference type="ARBA" id="ARBA00012483"/>
    </source>
</evidence>
<evidence type="ECO:0000313" key="23">
    <source>
        <dbReference type="EMBL" id="KAK8736493.1"/>
    </source>
</evidence>
<evidence type="ECO:0000313" key="24">
    <source>
        <dbReference type="Proteomes" id="UP001445076"/>
    </source>
</evidence>
<dbReference type="Pfam" id="PF12906">
    <property type="entry name" value="RINGv"/>
    <property type="match status" value="1"/>
</dbReference>
<reference evidence="23 24" key="1">
    <citation type="journal article" date="2024" name="BMC Genomics">
        <title>Genome assembly of redclaw crayfish (Cherax quadricarinatus) provides insights into its immune adaptation and hypoxia tolerance.</title>
        <authorList>
            <person name="Liu Z."/>
            <person name="Zheng J."/>
            <person name="Li H."/>
            <person name="Fang K."/>
            <person name="Wang S."/>
            <person name="He J."/>
            <person name="Zhou D."/>
            <person name="Weng S."/>
            <person name="Chi M."/>
            <person name="Gu Z."/>
            <person name="He J."/>
            <person name="Li F."/>
            <person name="Wang M."/>
        </authorList>
    </citation>
    <scope>NUCLEOTIDE SEQUENCE [LARGE SCALE GENOMIC DNA]</scope>
    <source>
        <strain evidence="23">ZL_2023a</strain>
    </source>
</reference>
<dbReference type="GO" id="GO:0005741">
    <property type="term" value="C:mitochondrial outer membrane"/>
    <property type="evidence" value="ECO:0007669"/>
    <property type="project" value="UniProtKB-SubCell"/>
</dbReference>
<keyword evidence="9" id="KW-0863">Zinc-finger</keyword>
<evidence type="ECO:0000256" key="17">
    <source>
        <dbReference type="ARBA" id="ARBA00043044"/>
    </source>
</evidence>
<name>A0AAW0XAR7_CHEQU</name>
<evidence type="ECO:0000256" key="10">
    <source>
        <dbReference type="ARBA" id="ARBA00022786"/>
    </source>
</evidence>
<dbReference type="GO" id="GO:0061630">
    <property type="term" value="F:ubiquitin protein ligase activity"/>
    <property type="evidence" value="ECO:0007669"/>
    <property type="project" value="UniProtKB-EC"/>
</dbReference>
<evidence type="ECO:0000256" key="21">
    <source>
        <dbReference type="SAM" id="Phobius"/>
    </source>
</evidence>
<keyword evidence="13 21" id="KW-1133">Transmembrane helix</keyword>
<keyword evidence="12" id="KW-0862">Zinc</keyword>
<dbReference type="InterPro" id="IPR013083">
    <property type="entry name" value="Znf_RING/FYVE/PHD"/>
</dbReference>
<dbReference type="CDD" id="cd16701">
    <property type="entry name" value="RING_CH-C4HC3_MARCH5"/>
    <property type="match status" value="1"/>
</dbReference>
<keyword evidence="7 21" id="KW-0812">Transmembrane</keyword>
<evidence type="ECO:0000256" key="13">
    <source>
        <dbReference type="ARBA" id="ARBA00022989"/>
    </source>
</evidence>
<feature type="transmembrane region" description="Helical" evidence="21">
    <location>
        <begin position="100"/>
        <end position="127"/>
    </location>
</feature>
<feature type="region of interest" description="Disordered" evidence="20">
    <location>
        <begin position="280"/>
        <end position="330"/>
    </location>
</feature>
<evidence type="ECO:0000256" key="19">
    <source>
        <dbReference type="ARBA" id="ARBA00043231"/>
    </source>
</evidence>
<dbReference type="Proteomes" id="UP001445076">
    <property type="component" value="Unassembled WGS sequence"/>
</dbReference>
<keyword evidence="11" id="KW-1000">Mitochondrion outer membrane</keyword>
<evidence type="ECO:0000256" key="8">
    <source>
        <dbReference type="ARBA" id="ARBA00022723"/>
    </source>
</evidence>
<keyword evidence="6" id="KW-0808">Transferase</keyword>
<evidence type="ECO:0000256" key="20">
    <source>
        <dbReference type="SAM" id="MobiDB-lite"/>
    </source>
</evidence>
<feature type="transmembrane region" description="Helical" evidence="21">
    <location>
        <begin position="217"/>
        <end position="235"/>
    </location>
</feature>
<evidence type="ECO:0000256" key="3">
    <source>
        <dbReference type="ARBA" id="ARBA00004294"/>
    </source>
</evidence>
<evidence type="ECO:0000256" key="7">
    <source>
        <dbReference type="ARBA" id="ARBA00022692"/>
    </source>
</evidence>
<dbReference type="GO" id="GO:0008270">
    <property type="term" value="F:zinc ion binding"/>
    <property type="evidence" value="ECO:0007669"/>
    <property type="project" value="UniProtKB-KW"/>
</dbReference>
<proteinExistence type="predicted"/>
<comment type="caution">
    <text evidence="23">The sequence shown here is derived from an EMBL/GenBank/DDBJ whole genome shotgun (WGS) entry which is preliminary data.</text>
</comment>
<dbReference type="SUPFAM" id="SSF57850">
    <property type="entry name" value="RING/U-box"/>
    <property type="match status" value="1"/>
</dbReference>
<keyword evidence="15 21" id="KW-0472">Membrane</keyword>
<evidence type="ECO:0000256" key="16">
    <source>
        <dbReference type="ARBA" id="ARBA00040151"/>
    </source>
</evidence>
<keyword evidence="8" id="KW-0479">Metal-binding</keyword>
<dbReference type="EMBL" id="JARKIK010000044">
    <property type="protein sequence ID" value="KAK8736493.1"/>
    <property type="molecule type" value="Genomic_DNA"/>
</dbReference>
<feature type="domain" description="RING-CH-type" evidence="22">
    <location>
        <begin position="14"/>
        <end position="83"/>
    </location>
</feature>
<keyword evidence="14" id="KW-0496">Mitochondrion</keyword>
<dbReference type="PROSITE" id="PS51292">
    <property type="entry name" value="ZF_RING_CH"/>
    <property type="match status" value="1"/>
</dbReference>
<feature type="compositionally biased region" description="Low complexity" evidence="20">
    <location>
        <begin position="304"/>
        <end position="319"/>
    </location>
</feature>
<evidence type="ECO:0000256" key="4">
    <source>
        <dbReference type="ARBA" id="ARBA00004906"/>
    </source>
</evidence>
<evidence type="ECO:0000256" key="1">
    <source>
        <dbReference type="ARBA" id="ARBA00000900"/>
    </source>
</evidence>
<evidence type="ECO:0000256" key="18">
    <source>
        <dbReference type="ARBA" id="ARBA00043185"/>
    </source>
</evidence>
<feature type="transmembrane region" description="Helical" evidence="21">
    <location>
        <begin position="247"/>
        <end position="264"/>
    </location>
</feature>
<dbReference type="SMART" id="SM00744">
    <property type="entry name" value="RINGv"/>
    <property type="match status" value="1"/>
</dbReference>
<dbReference type="EC" id="2.3.2.27" evidence="5"/>
<accession>A0AAW0XAR7</accession>
<evidence type="ECO:0000256" key="15">
    <source>
        <dbReference type="ARBA" id="ARBA00023136"/>
    </source>
</evidence>